<feature type="region of interest" description="Disordered" evidence="1">
    <location>
        <begin position="36"/>
        <end position="58"/>
    </location>
</feature>
<name>A0A915KLK0_ROMCU</name>
<dbReference type="InterPro" id="IPR036383">
    <property type="entry name" value="TSP1_rpt_sf"/>
</dbReference>
<organism evidence="3 4">
    <name type="scientific">Romanomermis culicivorax</name>
    <name type="common">Nematode worm</name>
    <dbReference type="NCBI Taxonomy" id="13658"/>
    <lineage>
        <taxon>Eukaryota</taxon>
        <taxon>Metazoa</taxon>
        <taxon>Ecdysozoa</taxon>
        <taxon>Nematoda</taxon>
        <taxon>Enoplea</taxon>
        <taxon>Dorylaimia</taxon>
        <taxon>Mermithida</taxon>
        <taxon>Mermithoidea</taxon>
        <taxon>Mermithidae</taxon>
        <taxon>Romanomermis</taxon>
    </lineage>
</organism>
<dbReference type="PROSITE" id="PS50092">
    <property type="entry name" value="TSP1"/>
    <property type="match status" value="1"/>
</dbReference>
<sequence length="237" mass="25818">MMGVCRIILVHIFYVASCLAVDGGLAPPGPQIRPWPLSFGQAPGNPGPPGSNRGASSRLSDVRASVPAQVHLSQPSNIFASIWAPWSTWGFCVDGRQIRVRACNTIAGFRCYGTNVESMSCEAGDVNTQHRSIFNNIFGTDATEVTGMTTLTTTKVGQLEFQHWTPAPAAKNLRPQLYPVQPGGLSWPANSNNMKPLAFTENRVPLSSSYVDSKFNYPPLNVANDAAWWSQWTEYST</sequence>
<feature type="signal peptide" evidence="2">
    <location>
        <begin position="1"/>
        <end position="20"/>
    </location>
</feature>
<evidence type="ECO:0000313" key="4">
    <source>
        <dbReference type="WBParaSite" id="nRc.2.0.1.t38903-RA"/>
    </source>
</evidence>
<proteinExistence type="predicted"/>
<protein>
    <submittedName>
        <fullName evidence="4">Uncharacterized protein</fullName>
    </submittedName>
</protein>
<keyword evidence="3" id="KW-1185">Reference proteome</keyword>
<dbReference type="Proteomes" id="UP000887565">
    <property type="component" value="Unplaced"/>
</dbReference>
<keyword evidence="2" id="KW-0732">Signal</keyword>
<dbReference type="WBParaSite" id="nRc.2.0.1.t38903-RA">
    <property type="protein sequence ID" value="nRc.2.0.1.t38903-RA"/>
    <property type="gene ID" value="nRc.2.0.1.g38903"/>
</dbReference>
<dbReference type="InterPro" id="IPR000884">
    <property type="entry name" value="TSP1_rpt"/>
</dbReference>
<accession>A0A915KLK0</accession>
<reference evidence="4" key="1">
    <citation type="submission" date="2022-11" db="UniProtKB">
        <authorList>
            <consortium name="WormBaseParasite"/>
        </authorList>
    </citation>
    <scope>IDENTIFICATION</scope>
</reference>
<feature type="chain" id="PRO_5037735063" evidence="2">
    <location>
        <begin position="21"/>
        <end position="237"/>
    </location>
</feature>
<evidence type="ECO:0000256" key="2">
    <source>
        <dbReference type="SAM" id="SignalP"/>
    </source>
</evidence>
<dbReference type="AlphaFoldDB" id="A0A915KLK0"/>
<dbReference type="SUPFAM" id="SSF82895">
    <property type="entry name" value="TSP-1 type 1 repeat"/>
    <property type="match status" value="1"/>
</dbReference>
<evidence type="ECO:0000313" key="3">
    <source>
        <dbReference type="Proteomes" id="UP000887565"/>
    </source>
</evidence>
<evidence type="ECO:0000256" key="1">
    <source>
        <dbReference type="SAM" id="MobiDB-lite"/>
    </source>
</evidence>